<evidence type="ECO:0000256" key="1">
    <source>
        <dbReference type="SAM" id="MobiDB-lite"/>
    </source>
</evidence>
<organism evidence="4 5">
    <name type="scientific">Neoarthrinium moseri</name>
    <dbReference type="NCBI Taxonomy" id="1658444"/>
    <lineage>
        <taxon>Eukaryota</taxon>
        <taxon>Fungi</taxon>
        <taxon>Dikarya</taxon>
        <taxon>Ascomycota</taxon>
        <taxon>Pezizomycotina</taxon>
        <taxon>Sordariomycetes</taxon>
        <taxon>Xylariomycetidae</taxon>
        <taxon>Amphisphaeriales</taxon>
        <taxon>Apiosporaceae</taxon>
        <taxon>Neoarthrinium</taxon>
    </lineage>
</organism>
<proteinExistence type="predicted"/>
<feature type="compositionally biased region" description="Basic and acidic residues" evidence="1">
    <location>
        <begin position="246"/>
        <end position="257"/>
    </location>
</feature>
<evidence type="ECO:0000256" key="2">
    <source>
        <dbReference type="SAM" id="Phobius"/>
    </source>
</evidence>
<accession>A0A9P9WBM0</accession>
<dbReference type="AlphaFoldDB" id="A0A9P9WBM0"/>
<feature type="transmembrane region" description="Helical" evidence="2">
    <location>
        <begin position="22"/>
        <end position="42"/>
    </location>
</feature>
<dbReference type="InterPro" id="IPR045518">
    <property type="entry name" value="2EXR"/>
</dbReference>
<sequence>MGLHHPRASAPHHVYLHHCDHLLHYLWTSIFLLSVLAGLQYITNGTPASLAATQTSITVSLLVICAFCLSSLRSLRPPSQNLTPFLQPHLCVYPGDAGRNHRRQVTGALSVAAISPRVFLYQIWDPKDSLRQRTTAEKSIMRESIESTQSDGGGGAGFEAQAQLLYDDSSDVAMSGADIVLATPHQVIDDGFVAPSGPLQADASYPNTRSQARRQSLKNAVVRPTPFLSRLQTASTAPTVANSGSRLEDARDIRYAGEDEDQDEETTGSSTGGAVGGLSLVPDSDLRQLGARRRSPKIKTPKTALSSGISSRKPRFSRPKVQRQPGYPPRRSARLARACTEFPKYSALPDELKILIWHHAVTPRLVYIRNRVAPAWTPSIQTRRPKWFMADGISQEAAREAYQKMFAVTSPFAGGSNTLTRQDVNPNTDIIILEPCCNGCRGRYCASIQFSEDDRRAVRFLAVQTDSPNLAPQAKPCWETITSAFCNTETLYLMKTALKGDQQGDKALIRIREGDREVSLRKGFDEWKKGAGKDKALTKLEFVVVTNSDHETEKVADRYKDVEERKTGLPEDIIIG</sequence>
<name>A0A9P9WBM0_9PEZI</name>
<dbReference type="Pfam" id="PF20150">
    <property type="entry name" value="2EXR"/>
    <property type="match status" value="1"/>
</dbReference>
<evidence type="ECO:0000313" key="5">
    <source>
        <dbReference type="Proteomes" id="UP000829685"/>
    </source>
</evidence>
<evidence type="ECO:0000259" key="3">
    <source>
        <dbReference type="Pfam" id="PF20150"/>
    </source>
</evidence>
<reference evidence="4" key="1">
    <citation type="submission" date="2021-03" db="EMBL/GenBank/DDBJ databases">
        <title>Revisited historic fungal species revealed as producer of novel bioactive compounds through whole genome sequencing and comparative genomics.</title>
        <authorList>
            <person name="Vignolle G.A."/>
            <person name="Hochenegger N."/>
            <person name="Mach R.L."/>
            <person name="Mach-Aigner A.R."/>
            <person name="Javad Rahimi M."/>
            <person name="Salim K.A."/>
            <person name="Chan C.M."/>
            <person name="Lim L.B.L."/>
            <person name="Cai F."/>
            <person name="Druzhinina I.S."/>
            <person name="U'Ren J.M."/>
            <person name="Derntl C."/>
        </authorList>
    </citation>
    <scope>NUCLEOTIDE SEQUENCE</scope>
    <source>
        <strain evidence="4">TUCIM 5799</strain>
    </source>
</reference>
<dbReference type="EMBL" id="JAFIMR010000046">
    <property type="protein sequence ID" value="KAI1856136.1"/>
    <property type="molecule type" value="Genomic_DNA"/>
</dbReference>
<feature type="region of interest" description="Disordered" evidence="1">
    <location>
        <begin position="199"/>
        <end position="331"/>
    </location>
</feature>
<gene>
    <name evidence="4" type="ORF">JX265_011851</name>
</gene>
<keyword evidence="5" id="KW-1185">Reference proteome</keyword>
<feature type="compositionally biased region" description="Polar residues" evidence="1">
    <location>
        <begin position="230"/>
        <end position="245"/>
    </location>
</feature>
<comment type="caution">
    <text evidence="4">The sequence shown here is derived from an EMBL/GenBank/DDBJ whole genome shotgun (WGS) entry which is preliminary data.</text>
</comment>
<feature type="compositionally biased region" description="Basic residues" evidence="1">
    <location>
        <begin position="290"/>
        <end position="300"/>
    </location>
</feature>
<evidence type="ECO:0000313" key="4">
    <source>
        <dbReference type="EMBL" id="KAI1856136.1"/>
    </source>
</evidence>
<feature type="domain" description="2EXR" evidence="3">
    <location>
        <begin position="342"/>
        <end position="431"/>
    </location>
</feature>
<keyword evidence="2" id="KW-1133">Transmembrane helix</keyword>
<protein>
    <recommendedName>
        <fullName evidence="3">2EXR domain-containing protein</fullName>
    </recommendedName>
</protein>
<dbReference type="Proteomes" id="UP000829685">
    <property type="component" value="Unassembled WGS sequence"/>
</dbReference>
<feature type="compositionally biased region" description="Basic residues" evidence="1">
    <location>
        <begin position="312"/>
        <end position="321"/>
    </location>
</feature>
<keyword evidence="2" id="KW-0812">Transmembrane</keyword>
<keyword evidence="2" id="KW-0472">Membrane</keyword>